<gene>
    <name evidence="8" type="ORF">DT99_36265</name>
</gene>
<dbReference type="Gene3D" id="3.90.25.10">
    <property type="entry name" value="UDP-galactose 4-epimerase, domain 1"/>
    <property type="match status" value="1"/>
</dbReference>
<comment type="function">
    <text evidence="6">Catalyzes the reduction of dTDP-6-deoxy-L-lyxo-4-hexulose to yield dTDP-L-rhamnose.</text>
</comment>
<proteinExistence type="inferred from homology"/>
<dbReference type="CDD" id="cd05254">
    <property type="entry name" value="dTDP_HR_like_SDR_e"/>
    <property type="match status" value="1"/>
</dbReference>
<comment type="cofactor">
    <cofactor evidence="6">
        <name>Mg(2+)</name>
        <dbReference type="ChEBI" id="CHEBI:18420"/>
    </cofactor>
    <text evidence="6">Binds 1 Mg(2+) ion per monomer.</text>
</comment>
<evidence type="ECO:0000256" key="4">
    <source>
        <dbReference type="ARBA" id="ARBA00017099"/>
    </source>
</evidence>
<dbReference type="UniPathway" id="UPA00124"/>
<dbReference type="PANTHER" id="PTHR10491:SF4">
    <property type="entry name" value="METHIONINE ADENOSYLTRANSFERASE 2 SUBUNIT BETA"/>
    <property type="match status" value="1"/>
</dbReference>
<dbReference type="InterPro" id="IPR005913">
    <property type="entry name" value="dTDP_dehydrorham_reduct"/>
</dbReference>
<comment type="pathway">
    <text evidence="1 6">Carbohydrate biosynthesis; dTDP-L-rhamnose biosynthesis.</text>
</comment>
<dbReference type="Pfam" id="PF04321">
    <property type="entry name" value="RmlD_sub_bind"/>
    <property type="match status" value="1"/>
</dbReference>
<dbReference type="EC" id="1.1.1.133" evidence="3 6"/>
<dbReference type="GO" id="GO:0008831">
    <property type="term" value="F:dTDP-4-dehydrorhamnose reductase activity"/>
    <property type="evidence" value="ECO:0007669"/>
    <property type="project" value="UniProtKB-EC"/>
</dbReference>
<evidence type="ECO:0000259" key="7">
    <source>
        <dbReference type="Pfam" id="PF04321"/>
    </source>
</evidence>
<evidence type="ECO:0000256" key="1">
    <source>
        <dbReference type="ARBA" id="ARBA00004781"/>
    </source>
</evidence>
<dbReference type="NCBIfam" id="TIGR01214">
    <property type="entry name" value="rmlD"/>
    <property type="match status" value="1"/>
</dbReference>
<reference evidence="8" key="1">
    <citation type="submission" date="2014-04" db="EMBL/GenBank/DDBJ databases">
        <title>In planta biocontrol of soil-borne Fusarium wilt of banana through a plant endophytic bacterium, Burkholderia cenocepacia 869T2.</title>
        <authorList>
            <person name="Ho Y.-N."/>
            <person name="Chiang H.-M."/>
            <person name="Chao C.-P."/>
            <person name="Su C.-C."/>
            <person name="Hsu H.-F."/>
            <person name="Guo C.-T."/>
            <person name="Hsieh J.-L."/>
            <person name="Huang C.-C."/>
        </authorList>
    </citation>
    <scope>NUCLEOTIDE SEQUENCE [LARGE SCALE GENOMIC DNA]</scope>
    <source>
        <strain evidence="8">869T2</strain>
    </source>
</reference>
<sequence length="294" mass="31604">MTILVTGVLGQVGRELMLRAGGRPAIGLSREQLDIADRQAVRDALATHHATLVINAAAWTAVDRAETEPDAAWRANCAGPAALADACAAAGIPLLHLSTDYVFDGRAPGAYDETADVAPLGVYGHTKWAGEEAVRQRLPDAHVILRIAWVFGAHGGNFVRTMLRLGRERDELAVVADQYGGPTHAAAVADALLAIADRHRAGAAMRWGTYHLCGTPVTTWHGFAETIFSQARRAGLIDRLPLVRPIRTVAYPLPAPRPANSALDCTRIREHFGIDAPCWIPALADVLDTWKRTS</sequence>
<comment type="similarity">
    <text evidence="2 6">Belongs to the dTDP-4-dehydrorhamnose reductase family.</text>
</comment>
<dbReference type="Gene3D" id="3.40.50.720">
    <property type="entry name" value="NAD(P)-binding Rossmann-like Domain"/>
    <property type="match status" value="1"/>
</dbReference>
<dbReference type="InterPro" id="IPR029903">
    <property type="entry name" value="RmlD-like-bd"/>
</dbReference>
<dbReference type="GO" id="GO:0019305">
    <property type="term" value="P:dTDP-rhamnose biosynthetic process"/>
    <property type="evidence" value="ECO:0007669"/>
    <property type="project" value="UniProtKB-UniPathway"/>
</dbReference>
<comment type="caution">
    <text evidence="8">The sequence shown here is derived from an EMBL/GenBank/DDBJ whole genome shotgun (WGS) entry which is preliminary data.</text>
</comment>
<evidence type="ECO:0000256" key="6">
    <source>
        <dbReference type="RuleBase" id="RU364082"/>
    </source>
</evidence>
<dbReference type="InterPro" id="IPR036291">
    <property type="entry name" value="NAD(P)-bd_dom_sf"/>
</dbReference>
<keyword evidence="6" id="KW-0560">Oxidoreductase</keyword>
<feature type="domain" description="RmlD-like substrate binding" evidence="7">
    <location>
        <begin position="1"/>
        <end position="289"/>
    </location>
</feature>
<dbReference type="AlphaFoldDB" id="A0A071M178"/>
<keyword evidence="6" id="KW-0521">NADP</keyword>
<evidence type="ECO:0000256" key="2">
    <source>
        <dbReference type="ARBA" id="ARBA00010944"/>
    </source>
</evidence>
<evidence type="ECO:0000256" key="5">
    <source>
        <dbReference type="ARBA" id="ARBA00048200"/>
    </source>
</evidence>
<evidence type="ECO:0000313" key="8">
    <source>
        <dbReference type="EMBL" id="KEA54724.1"/>
    </source>
</evidence>
<dbReference type="EMBL" id="JJOA01000083">
    <property type="protein sequence ID" value="KEA54724.1"/>
    <property type="molecule type" value="Genomic_DNA"/>
</dbReference>
<dbReference type="PANTHER" id="PTHR10491">
    <property type="entry name" value="DTDP-4-DEHYDRORHAMNOSE REDUCTASE"/>
    <property type="match status" value="1"/>
</dbReference>
<dbReference type="SUPFAM" id="SSF51735">
    <property type="entry name" value="NAD(P)-binding Rossmann-fold domains"/>
    <property type="match status" value="1"/>
</dbReference>
<organism evidence="8">
    <name type="scientific">Burkholderia cenocepacia</name>
    <dbReference type="NCBI Taxonomy" id="95486"/>
    <lineage>
        <taxon>Bacteria</taxon>
        <taxon>Pseudomonadati</taxon>
        <taxon>Pseudomonadota</taxon>
        <taxon>Betaproteobacteria</taxon>
        <taxon>Burkholderiales</taxon>
        <taxon>Burkholderiaceae</taxon>
        <taxon>Burkholderia</taxon>
        <taxon>Burkholderia cepacia complex</taxon>
    </lineage>
</organism>
<name>A0A071M178_9BURK</name>
<dbReference type="OrthoDB" id="9803892at2"/>
<accession>A0A071M178</accession>
<protein>
    <recommendedName>
        <fullName evidence="4 6">dTDP-4-dehydrorhamnose reductase</fullName>
        <ecNumber evidence="3 6">1.1.1.133</ecNumber>
    </recommendedName>
</protein>
<comment type="catalytic activity">
    <reaction evidence="5 6">
        <text>dTDP-beta-L-rhamnose + NADP(+) = dTDP-4-dehydro-beta-L-rhamnose + NADPH + H(+)</text>
        <dbReference type="Rhea" id="RHEA:21796"/>
        <dbReference type="ChEBI" id="CHEBI:15378"/>
        <dbReference type="ChEBI" id="CHEBI:57510"/>
        <dbReference type="ChEBI" id="CHEBI:57783"/>
        <dbReference type="ChEBI" id="CHEBI:58349"/>
        <dbReference type="ChEBI" id="CHEBI:62830"/>
        <dbReference type="EC" id="1.1.1.133"/>
    </reaction>
</comment>
<evidence type="ECO:0000256" key="3">
    <source>
        <dbReference type="ARBA" id="ARBA00012929"/>
    </source>
</evidence>